<feature type="region of interest" description="Disordered" evidence="5">
    <location>
        <begin position="610"/>
        <end position="631"/>
    </location>
</feature>
<dbReference type="Gene3D" id="1.20.5.190">
    <property type="match status" value="2"/>
</dbReference>
<dbReference type="PANTHER" id="PTHR22706:SF1">
    <property type="entry name" value="ASSEMBLY FACTOR FOR SPINDLE MICROTUBULES"/>
    <property type="match status" value="1"/>
</dbReference>
<gene>
    <name evidence="6" type="ORF">TeGR_g14158</name>
</gene>
<evidence type="ECO:0000256" key="4">
    <source>
        <dbReference type="ARBA" id="ARBA00022860"/>
    </source>
</evidence>
<protein>
    <submittedName>
        <fullName evidence="6">Uncharacterized protein</fullName>
    </submittedName>
</protein>
<organism evidence="6 7">
    <name type="scientific">Tetraparma gracilis</name>
    <dbReference type="NCBI Taxonomy" id="2962635"/>
    <lineage>
        <taxon>Eukaryota</taxon>
        <taxon>Sar</taxon>
        <taxon>Stramenopiles</taxon>
        <taxon>Ochrophyta</taxon>
        <taxon>Bolidophyceae</taxon>
        <taxon>Parmales</taxon>
        <taxon>Triparmaceae</taxon>
        <taxon>Tetraparma</taxon>
    </lineage>
</organism>
<dbReference type="InterPro" id="IPR051185">
    <property type="entry name" value="ASPM"/>
</dbReference>
<evidence type="ECO:0000313" key="6">
    <source>
        <dbReference type="EMBL" id="GMI26653.1"/>
    </source>
</evidence>
<dbReference type="PANTHER" id="PTHR22706">
    <property type="entry name" value="ASSEMBLY FACTOR FOR SPINDLE MICROTUBULES"/>
    <property type="match status" value="1"/>
</dbReference>
<reference evidence="6 7" key="1">
    <citation type="journal article" date="2023" name="Commun. Biol.">
        <title>Genome analysis of Parmales, the sister group of diatoms, reveals the evolutionary specialization of diatoms from phago-mixotrophs to photoautotrophs.</title>
        <authorList>
            <person name="Ban H."/>
            <person name="Sato S."/>
            <person name="Yoshikawa S."/>
            <person name="Yamada K."/>
            <person name="Nakamura Y."/>
            <person name="Ichinomiya M."/>
            <person name="Sato N."/>
            <person name="Blanc-Mathieu R."/>
            <person name="Endo H."/>
            <person name="Kuwata A."/>
            <person name="Ogata H."/>
        </authorList>
    </citation>
    <scope>NUCLEOTIDE SEQUENCE [LARGE SCALE GENOMIC DNA]</scope>
</reference>
<evidence type="ECO:0000256" key="2">
    <source>
        <dbReference type="ARBA" id="ARBA00022490"/>
    </source>
</evidence>
<dbReference type="InterPro" id="IPR000048">
    <property type="entry name" value="IQ_motif_EF-hand-BS"/>
</dbReference>
<comment type="subcellular location">
    <subcellularLocation>
        <location evidence="1">Cytoplasm</location>
    </subcellularLocation>
</comment>
<evidence type="ECO:0000313" key="7">
    <source>
        <dbReference type="Proteomes" id="UP001165060"/>
    </source>
</evidence>
<sequence>MDQQLGCSPSLPGPGSAHGASLAIAALRSGPGPYDDLRRSFNLSDLARSGRAAVQAAEQGQAPLAALSAAPLKLLSTSRSVPALLAARSSATYAPPQRRPGSHPSEALELLLLARGAAPPEASLEAFLPAPGKRAVSGRQRTPKFRSSHVYGGETYRNEQKQKRLLYPPWLAEANATRELPGRLSSLRASASPLRSDGERYAAAQTAQRVYRGFRSRLAMWRYGGRGTHHMAKKIQRRYRGVRGRRRAAVRWQERDTEEADKMIALYWGYKGRKIARERRTEMWYYSASMIQRNYRGRLGKKIFAIHKERVRKKRAAFIQRAWRGYRGRYKAWDFRWKLEEGQRKMNRIVELHQKGELWQSIFDKDGDGDEDEMPPLDEMLDAGLTLMCNSGDYENARLYIRDALRFYPESSEALTAYAILLHLVWDSYGFLKVPRPDILEECIEIVMKVWELDPNRQNFATYEVMYFQNARRMRPFDPRRLATQAICLSVCYGSFEPAQLSRKLLGLYWESNRRAEGLFQRSIELDAGCNYPAIRSMAKVYRTLYKVKRELLIERPKAFPIGEKGAKVMFNICLYKCVDPESSETDRREKIICSAVEKGWKGGHLTHDKEKMEQHEKELHEEQAKNPKGASKLSIFKASANKAIVSNNMKVTHLEDAFKIKHTRRNSTATSHKNEDKADIQKYRAHLRMLNLKVNPVARDFVVHEHEWRALMNVSLEQEKKSGRPIKMVVAEFEKDPMKVVANFISTRLCIRSTFDTIENERQRVLVLPQIQGLRDSAVADMMMDYASRRLQRIFRGFQGRAQMKRMVFRFNQKEEQHEMLNVRRKKMAERRQYRAWCACVVQARFKGILWRRRLAKMLYATVRIQTIWRGYSVRQKIKEEERKKLEGAKVLSVYKRGRVVSGVHLFLTVRRCGLSFKLIGRSEAHMDTFLGYVYREDTIRVLDAHNKRVKEKGDREKELEEKKFADMYEGYDRSQESEETQKIHMMQELMRDDKKPEKIQDIDEVVVKQWQYDKVLQVLLANIALVDPINACSWDLRKMEGKKVLICNPVLGAEAKGHGILKFNGQKRILKDQRRAIGRYEKNLKKRQMQQEATGKPLDLY</sequence>
<keyword evidence="4" id="KW-0112">Calmodulin-binding</keyword>
<dbReference type="Proteomes" id="UP001165060">
    <property type="component" value="Unassembled WGS sequence"/>
</dbReference>
<keyword evidence="2" id="KW-0963">Cytoplasm</keyword>
<keyword evidence="3" id="KW-0677">Repeat</keyword>
<evidence type="ECO:0000256" key="5">
    <source>
        <dbReference type="SAM" id="MobiDB-lite"/>
    </source>
</evidence>
<proteinExistence type="predicted"/>
<dbReference type="SMART" id="SM00015">
    <property type="entry name" value="IQ"/>
    <property type="match status" value="5"/>
</dbReference>
<keyword evidence="7" id="KW-1185">Reference proteome</keyword>
<evidence type="ECO:0000256" key="3">
    <source>
        <dbReference type="ARBA" id="ARBA00022737"/>
    </source>
</evidence>
<accession>A0ABQ6MHX7</accession>
<dbReference type="EMBL" id="BRYB01001476">
    <property type="protein sequence ID" value="GMI26653.1"/>
    <property type="molecule type" value="Genomic_DNA"/>
</dbReference>
<comment type="caution">
    <text evidence="6">The sequence shown here is derived from an EMBL/GenBank/DDBJ whole genome shotgun (WGS) entry which is preliminary data.</text>
</comment>
<name>A0ABQ6MHX7_9STRA</name>
<feature type="compositionally biased region" description="Basic and acidic residues" evidence="5">
    <location>
        <begin position="610"/>
        <end position="626"/>
    </location>
</feature>
<evidence type="ECO:0000256" key="1">
    <source>
        <dbReference type="ARBA" id="ARBA00004496"/>
    </source>
</evidence>
<dbReference type="PROSITE" id="PS50096">
    <property type="entry name" value="IQ"/>
    <property type="match status" value="4"/>
</dbReference>